<dbReference type="InterPro" id="IPR015422">
    <property type="entry name" value="PyrdxlP-dep_Trfase_small"/>
</dbReference>
<dbReference type="PANTHER" id="PTHR43586:SF8">
    <property type="entry name" value="CYSTEINE DESULFURASE 1, CHLOROPLASTIC"/>
    <property type="match status" value="1"/>
</dbReference>
<dbReference type="Gene3D" id="3.40.640.10">
    <property type="entry name" value="Type I PLP-dependent aspartate aminotransferase-like (Major domain)"/>
    <property type="match status" value="1"/>
</dbReference>
<proteinExistence type="predicted"/>
<dbReference type="Pfam" id="PF00266">
    <property type="entry name" value="Aminotran_5"/>
    <property type="match status" value="1"/>
</dbReference>
<accession>A0A2N9GFU5</accession>
<dbReference type="InterPro" id="IPR015424">
    <property type="entry name" value="PyrdxlP-dep_Trfase"/>
</dbReference>
<dbReference type="InterPro" id="IPR015421">
    <property type="entry name" value="PyrdxlP-dep_Trfase_major"/>
</dbReference>
<sequence length="664" mass="73785">MELEQPMLREVSSTQKEEQKNSKASIGSINSHGTSNSQPSDDLCHRSESFGTLEMGVPSNNSTEKKLSWLRSQIIGGDAEIDSLFGRRRLTYVDHTASGRSLQYIESFIIDNVLPFYGNTHTCDSYVGYKTTKMVHEATSYIKNCLGGGHDDALLFCGSGTTAAIKRLQEVMGIAVPSILRDRLLKCLGCEERWLVVVGPFEHHSNLLSWRQSLAEVVEIGLDDNGLLDMEALRLQLEKYKYANRPILGSFSACSNVTGIYSDTRAISQLLHQSGGFACFDFAASGPYVDIDMRSGEIDGYDAIFLSPHKFLGGPGSPGILLMSKALYQLKSSPPSTCGGGTVNYVNGFNEKDTLYLEDVEERENGGTPQIIQTVRAALAFWVKEYIGYEVIEKQEHTYIKKALERLLPNKNICILGNTSAKRQAILSFLIYSTSNCSLAGLKNGCNTDSKEVSVKGLYMWGETGNKRDKPLHGPFVATLLNDLFGIQARGGCACAGPYGHTLLNVDKTESLAFKAAIQKGYVGVKPGWTRISFPYYMSQEEFEFILAAVEFVAIYGQRFLPLYHFNLRSGSWYFKKKAVKELLKKENNCNGHVLQEAIAMNELHFQHDNSKSCDNVGAKQIGTINTFTTYLESAKYIASLLPKFPSQRRLPEDIDINLLRFRV</sequence>
<feature type="region of interest" description="Disordered" evidence="2">
    <location>
        <begin position="1"/>
        <end position="46"/>
    </location>
</feature>
<organism evidence="4">
    <name type="scientific">Fagus sylvatica</name>
    <name type="common">Beechnut</name>
    <dbReference type="NCBI Taxonomy" id="28930"/>
    <lineage>
        <taxon>Eukaryota</taxon>
        <taxon>Viridiplantae</taxon>
        <taxon>Streptophyta</taxon>
        <taxon>Embryophyta</taxon>
        <taxon>Tracheophyta</taxon>
        <taxon>Spermatophyta</taxon>
        <taxon>Magnoliopsida</taxon>
        <taxon>eudicotyledons</taxon>
        <taxon>Gunneridae</taxon>
        <taxon>Pentapetalae</taxon>
        <taxon>rosids</taxon>
        <taxon>fabids</taxon>
        <taxon>Fagales</taxon>
        <taxon>Fagaceae</taxon>
        <taxon>Fagus</taxon>
    </lineage>
</organism>
<gene>
    <name evidence="4" type="ORF">FSB_LOCUS26305</name>
</gene>
<feature type="compositionally biased region" description="Polar residues" evidence="2">
    <location>
        <begin position="22"/>
        <end position="40"/>
    </location>
</feature>
<dbReference type="AlphaFoldDB" id="A0A2N9GFU5"/>
<dbReference type="PANTHER" id="PTHR43586">
    <property type="entry name" value="CYSTEINE DESULFURASE"/>
    <property type="match status" value="1"/>
</dbReference>
<name>A0A2N9GFU5_FAGSY</name>
<protein>
    <recommendedName>
        <fullName evidence="3">Aminotransferase class V domain-containing protein</fullName>
    </recommendedName>
</protein>
<dbReference type="EMBL" id="OIVN01001868">
    <property type="protein sequence ID" value="SPC98423.1"/>
    <property type="molecule type" value="Genomic_DNA"/>
</dbReference>
<feature type="domain" description="Aminotransferase class V" evidence="3">
    <location>
        <begin position="92"/>
        <end position="431"/>
    </location>
</feature>
<evidence type="ECO:0000256" key="2">
    <source>
        <dbReference type="SAM" id="MobiDB-lite"/>
    </source>
</evidence>
<evidence type="ECO:0000259" key="3">
    <source>
        <dbReference type="Pfam" id="PF00266"/>
    </source>
</evidence>
<dbReference type="SUPFAM" id="SSF53383">
    <property type="entry name" value="PLP-dependent transferases"/>
    <property type="match status" value="1"/>
</dbReference>
<evidence type="ECO:0000256" key="1">
    <source>
        <dbReference type="ARBA" id="ARBA00022898"/>
    </source>
</evidence>
<reference evidence="4" key="1">
    <citation type="submission" date="2018-02" db="EMBL/GenBank/DDBJ databases">
        <authorList>
            <person name="Cohen D.B."/>
            <person name="Kent A.D."/>
        </authorList>
    </citation>
    <scope>NUCLEOTIDE SEQUENCE</scope>
</reference>
<evidence type="ECO:0000313" key="4">
    <source>
        <dbReference type="EMBL" id="SPC98423.1"/>
    </source>
</evidence>
<dbReference type="InterPro" id="IPR000192">
    <property type="entry name" value="Aminotrans_V_dom"/>
</dbReference>
<dbReference type="Gene3D" id="3.90.1150.10">
    <property type="entry name" value="Aspartate Aminotransferase, domain 1"/>
    <property type="match status" value="1"/>
</dbReference>
<keyword evidence="1" id="KW-0663">Pyridoxal phosphate</keyword>